<comment type="similarity">
    <text evidence="1">Belongs to the BolA/IbaG family.</text>
</comment>
<dbReference type="EMBL" id="CP045871">
    <property type="protein sequence ID" value="QGG80973.1"/>
    <property type="molecule type" value="Genomic_DNA"/>
</dbReference>
<dbReference type="InterPro" id="IPR036065">
    <property type="entry name" value="BolA-like_sf"/>
</dbReference>
<evidence type="ECO:0000313" key="3">
    <source>
        <dbReference type="Proteomes" id="UP000388235"/>
    </source>
</evidence>
<dbReference type="AlphaFoldDB" id="A0A5Q2QCF0"/>
<keyword evidence="3" id="KW-1185">Reference proteome</keyword>
<evidence type="ECO:0000313" key="2">
    <source>
        <dbReference type="EMBL" id="QGG80973.1"/>
    </source>
</evidence>
<dbReference type="RefSeq" id="WP_153714476.1">
    <property type="nucleotide sequence ID" value="NZ_CP045871.1"/>
</dbReference>
<dbReference type="Proteomes" id="UP000388235">
    <property type="component" value="Chromosome"/>
</dbReference>
<dbReference type="OrthoDB" id="9812890at2"/>
<dbReference type="Pfam" id="PF01722">
    <property type="entry name" value="BolA"/>
    <property type="match status" value="1"/>
</dbReference>
<dbReference type="PIRSF" id="PIRSF003113">
    <property type="entry name" value="BolA"/>
    <property type="match status" value="1"/>
</dbReference>
<evidence type="ECO:0000256" key="1">
    <source>
        <dbReference type="RuleBase" id="RU003860"/>
    </source>
</evidence>
<name>A0A5Q2QCF0_9GAMM</name>
<dbReference type="Gene3D" id="3.30.300.90">
    <property type="entry name" value="BolA-like"/>
    <property type="match status" value="1"/>
</dbReference>
<protein>
    <submittedName>
        <fullName evidence="2">BolA/IbaG family iron-sulfur metabolism protein</fullName>
    </submittedName>
</protein>
<dbReference type="InterPro" id="IPR002634">
    <property type="entry name" value="BolA"/>
</dbReference>
<reference evidence="2 3" key="1">
    <citation type="submission" date="2019-11" db="EMBL/GenBank/DDBJ databases">
        <authorList>
            <person name="Khan S.A."/>
            <person name="Jeon C.O."/>
            <person name="Chun B.H."/>
        </authorList>
    </citation>
    <scope>NUCLEOTIDE SEQUENCE [LARGE SCALE GENOMIC DNA]</scope>
    <source>
        <strain evidence="2 3">IMCC 1097</strain>
    </source>
</reference>
<dbReference type="SUPFAM" id="SSF82657">
    <property type="entry name" value="BolA-like"/>
    <property type="match status" value="1"/>
</dbReference>
<organism evidence="2 3">
    <name type="scientific">Litorivicinus lipolyticus</name>
    <dbReference type="NCBI Taxonomy" id="418701"/>
    <lineage>
        <taxon>Bacteria</taxon>
        <taxon>Pseudomonadati</taxon>
        <taxon>Pseudomonadota</taxon>
        <taxon>Gammaproteobacteria</taxon>
        <taxon>Oceanospirillales</taxon>
        <taxon>Litorivicinaceae</taxon>
        <taxon>Litorivicinus</taxon>
    </lineage>
</organism>
<gene>
    <name evidence="2" type="ORF">GH975_10490</name>
</gene>
<sequence>MIEQITQTLRASFADADIQVQGEGGKFLLQVTDTGFDGLNAVKRQQKVYAGLGDLISSGAVHAVTIVAKTPAEVAAATGFNQV</sequence>
<proteinExistence type="inferred from homology"/>
<accession>A0A5Q2QCF0</accession>
<dbReference type="KEGG" id="llp:GH975_10490"/>